<dbReference type="Proteomes" id="UP000823046">
    <property type="component" value="Unassembled WGS sequence"/>
</dbReference>
<evidence type="ECO:0000256" key="1">
    <source>
        <dbReference type="ARBA" id="ARBA00004123"/>
    </source>
</evidence>
<organism evidence="8 9">
    <name type="scientific">Cardiosporidium cionae</name>
    <dbReference type="NCBI Taxonomy" id="476202"/>
    <lineage>
        <taxon>Eukaryota</taxon>
        <taxon>Sar</taxon>
        <taxon>Alveolata</taxon>
        <taxon>Apicomplexa</taxon>
        <taxon>Aconoidasida</taxon>
        <taxon>Nephromycida</taxon>
        <taxon>Cardiosporidium</taxon>
    </lineage>
</organism>
<keyword evidence="5" id="KW-0539">Nucleus</keyword>
<comment type="caution">
    <text evidence="8">The sequence shown here is derived from an EMBL/GenBank/DDBJ whole genome shotgun (WGS) entry which is preliminary data.</text>
</comment>
<evidence type="ECO:0000256" key="3">
    <source>
        <dbReference type="ARBA" id="ARBA00023125"/>
    </source>
</evidence>
<evidence type="ECO:0000259" key="7">
    <source>
        <dbReference type="Pfam" id="PF00847"/>
    </source>
</evidence>
<protein>
    <submittedName>
        <fullName evidence="8">AP2 domain transcription factor AP2XI-3</fullName>
    </submittedName>
</protein>
<evidence type="ECO:0000313" key="8">
    <source>
        <dbReference type="EMBL" id="KAF8821386.1"/>
    </source>
</evidence>
<reference evidence="8 9" key="1">
    <citation type="journal article" date="2020" name="bioRxiv">
        <title>Metabolic contributions of an alphaproteobacterial endosymbiont in the apicomplexan Cardiosporidium cionae.</title>
        <authorList>
            <person name="Hunter E.S."/>
            <person name="Paight C.J."/>
            <person name="Lane C.E."/>
        </authorList>
    </citation>
    <scope>NUCLEOTIDE SEQUENCE [LARGE SCALE GENOMIC DNA]</scope>
    <source>
        <strain evidence="8">ESH_2018</strain>
    </source>
</reference>
<dbReference type="InterPro" id="IPR001471">
    <property type="entry name" value="AP2/ERF_dom"/>
</dbReference>
<feature type="domain" description="AP2/ERF" evidence="7">
    <location>
        <begin position="4"/>
        <end position="54"/>
    </location>
</feature>
<evidence type="ECO:0000256" key="6">
    <source>
        <dbReference type="SAM" id="MobiDB-lite"/>
    </source>
</evidence>
<evidence type="ECO:0000256" key="4">
    <source>
        <dbReference type="ARBA" id="ARBA00023163"/>
    </source>
</evidence>
<feature type="region of interest" description="Disordered" evidence="6">
    <location>
        <begin position="65"/>
        <end position="137"/>
    </location>
</feature>
<evidence type="ECO:0000256" key="5">
    <source>
        <dbReference type="ARBA" id="ARBA00023242"/>
    </source>
</evidence>
<keyword evidence="3" id="KW-0238">DNA-binding</keyword>
<dbReference type="Pfam" id="PF00847">
    <property type="entry name" value="AP2"/>
    <property type="match status" value="1"/>
</dbReference>
<dbReference type="EMBL" id="JADAQX010000186">
    <property type="protein sequence ID" value="KAF8821386.1"/>
    <property type="molecule type" value="Genomic_DNA"/>
</dbReference>
<feature type="compositionally biased region" description="Basic residues" evidence="6">
    <location>
        <begin position="71"/>
        <end position="89"/>
    </location>
</feature>
<keyword evidence="4" id="KW-0804">Transcription</keyword>
<evidence type="ECO:0000256" key="2">
    <source>
        <dbReference type="ARBA" id="ARBA00023015"/>
    </source>
</evidence>
<dbReference type="Gene3D" id="1.20.5.2050">
    <property type="match status" value="1"/>
</dbReference>
<feature type="compositionally biased region" description="Basic and acidic residues" evidence="6">
    <location>
        <begin position="96"/>
        <end position="107"/>
    </location>
</feature>
<sequence length="273" mass="30694">MVSSGYPGVSWNNRMKAWLTFYYDSGHRRSRTFHPKYYENVEGAKLAAIQFAKTVPTTSKRADLNVPVTKCKNRKPLSNINKKKRRSLRRSSSYDSKGREKPDKSVEMQRGANLTENDTRHPAREQKMPSSKSMYEGASLQPTLPLHEFPLYAPKSLSKTVKCDTPNMKMLKRIALIARPTSSSSANQAIREKEGNSQYWKSNSMEKNIWTNPYKGDAMQLDDILTVSPVIGLRSLRSLQAAITSDPARNQAYISESTAINESPKESPGALSS</sequence>
<keyword evidence="9" id="KW-1185">Reference proteome</keyword>
<comment type="subcellular location">
    <subcellularLocation>
        <location evidence="1">Nucleus</location>
    </subcellularLocation>
</comment>
<feature type="non-terminal residue" evidence="8">
    <location>
        <position position="273"/>
    </location>
</feature>
<name>A0ABQ7JBP2_9APIC</name>
<gene>
    <name evidence="8" type="primary">AP2XI3</name>
    <name evidence="8" type="ORF">IE077_002089</name>
</gene>
<keyword evidence="2" id="KW-0805">Transcription regulation</keyword>
<proteinExistence type="predicted"/>
<evidence type="ECO:0000313" key="9">
    <source>
        <dbReference type="Proteomes" id="UP000823046"/>
    </source>
</evidence>
<feature type="compositionally biased region" description="Basic and acidic residues" evidence="6">
    <location>
        <begin position="117"/>
        <end position="127"/>
    </location>
</feature>
<accession>A0ABQ7JBP2</accession>
<feature type="region of interest" description="Disordered" evidence="6">
    <location>
        <begin position="254"/>
        <end position="273"/>
    </location>
</feature>